<feature type="transmembrane region" description="Helical" evidence="1">
    <location>
        <begin position="43"/>
        <end position="62"/>
    </location>
</feature>
<dbReference type="EMBL" id="CP075585">
    <property type="protein sequence ID" value="QZA58911.1"/>
    <property type="molecule type" value="Genomic_DNA"/>
</dbReference>
<protein>
    <submittedName>
        <fullName evidence="2">Uncharacterized protein</fullName>
    </submittedName>
</protein>
<name>A0ABX8YZT4_9BACT</name>
<accession>A0ABX8YZT4</accession>
<gene>
    <name evidence="2" type="ORF">RHAB15C_0000792</name>
</gene>
<evidence type="ECO:0000256" key="1">
    <source>
        <dbReference type="SAM" id="Phobius"/>
    </source>
</evidence>
<reference evidence="2 3" key="1">
    <citation type="submission" date="2021-05" db="EMBL/GenBank/DDBJ databases">
        <title>Ecology and evolution of chlamydial symbionts of arthropods.</title>
        <authorList>
            <person name="Halter T."/>
            <person name="Sixt B.S."/>
            <person name="Toenshoff E.R."/>
            <person name="Koestlbacher S."/>
            <person name="Schulz F."/>
            <person name="Kostanjsek R."/>
            <person name="Collingro A."/>
            <person name="Hendrickx F."/>
            <person name="Horn M."/>
        </authorList>
    </citation>
    <scope>NUCLEOTIDE SEQUENCE [LARGE SCALE GENOMIC DNA]</scope>
    <source>
        <strain evidence="2 3">15C</strain>
    </source>
</reference>
<sequence>MHLGRFGWIVVSGIIWLIIGGFLLSMGLYLLILQSSLQNREHIMALVCLGLVLGFIKGSFILSKTAKKAIKRISLIPEPISILRVYPPVYLGLIIGMMLLGMGLKWLEISSIRGIIDIAVGFALMSASRVYFQSAYILKQQR</sequence>
<evidence type="ECO:0000313" key="2">
    <source>
        <dbReference type="EMBL" id="QZA58911.1"/>
    </source>
</evidence>
<evidence type="ECO:0000313" key="3">
    <source>
        <dbReference type="Proteomes" id="UP000822862"/>
    </source>
</evidence>
<keyword evidence="1" id="KW-0472">Membrane</keyword>
<feature type="transmembrane region" description="Helical" evidence="1">
    <location>
        <begin position="7"/>
        <end position="31"/>
    </location>
</feature>
<proteinExistence type="predicted"/>
<keyword evidence="1" id="KW-1133">Transmembrane helix</keyword>
<keyword evidence="3" id="KW-1185">Reference proteome</keyword>
<dbReference type="Proteomes" id="UP000822862">
    <property type="component" value="Chromosome"/>
</dbReference>
<keyword evidence="1" id="KW-0812">Transmembrane</keyword>
<feature type="transmembrane region" description="Helical" evidence="1">
    <location>
        <begin position="83"/>
        <end position="104"/>
    </location>
</feature>
<feature type="transmembrane region" description="Helical" evidence="1">
    <location>
        <begin position="110"/>
        <end position="132"/>
    </location>
</feature>
<organism evidence="2 3">
    <name type="scientific">Candidatus Rhabdochlamydia porcellionis</name>
    <dbReference type="NCBI Taxonomy" id="225148"/>
    <lineage>
        <taxon>Bacteria</taxon>
        <taxon>Pseudomonadati</taxon>
        <taxon>Chlamydiota</taxon>
        <taxon>Chlamydiia</taxon>
        <taxon>Parachlamydiales</taxon>
        <taxon>Candidatus Rhabdochlamydiaceae</taxon>
        <taxon>Candidatus Rhabdochlamydia</taxon>
    </lineage>
</organism>